<evidence type="ECO:0000256" key="2">
    <source>
        <dbReference type="SAM" id="Phobius"/>
    </source>
</evidence>
<reference evidence="3" key="1">
    <citation type="submission" date="2020-11" db="EMBL/GenBank/DDBJ databases">
        <authorList>
            <consortium name="DOE Joint Genome Institute"/>
            <person name="Ahrendt S."/>
            <person name="Riley R."/>
            <person name="Andreopoulos W."/>
            <person name="Labutti K."/>
            <person name="Pangilinan J."/>
            <person name="Ruiz-Duenas F.J."/>
            <person name="Barrasa J.M."/>
            <person name="Sanchez-Garcia M."/>
            <person name="Camarero S."/>
            <person name="Miyauchi S."/>
            <person name="Serrano A."/>
            <person name="Linde D."/>
            <person name="Babiker R."/>
            <person name="Drula E."/>
            <person name="Ayuso-Fernandez I."/>
            <person name="Pacheco R."/>
            <person name="Padilla G."/>
            <person name="Ferreira P."/>
            <person name="Barriuso J."/>
            <person name="Kellner H."/>
            <person name="Castanera R."/>
            <person name="Alfaro M."/>
            <person name="Ramirez L."/>
            <person name="Pisabarro A.G."/>
            <person name="Kuo A."/>
            <person name="Tritt A."/>
            <person name="Lipzen A."/>
            <person name="He G."/>
            <person name="Yan M."/>
            <person name="Ng V."/>
            <person name="Cullen D."/>
            <person name="Martin F."/>
            <person name="Rosso M.-N."/>
            <person name="Henrissat B."/>
            <person name="Hibbett D."/>
            <person name="Martinez A.T."/>
            <person name="Grigoriev I.V."/>
        </authorList>
    </citation>
    <scope>NUCLEOTIDE SEQUENCE</scope>
    <source>
        <strain evidence="3">CIRM-BRFM 674</strain>
    </source>
</reference>
<organism evidence="3 4">
    <name type="scientific">Pholiota conissans</name>
    <dbReference type="NCBI Taxonomy" id="109636"/>
    <lineage>
        <taxon>Eukaryota</taxon>
        <taxon>Fungi</taxon>
        <taxon>Dikarya</taxon>
        <taxon>Basidiomycota</taxon>
        <taxon>Agaricomycotina</taxon>
        <taxon>Agaricomycetes</taxon>
        <taxon>Agaricomycetidae</taxon>
        <taxon>Agaricales</taxon>
        <taxon>Agaricineae</taxon>
        <taxon>Strophariaceae</taxon>
        <taxon>Pholiota</taxon>
    </lineage>
</organism>
<evidence type="ECO:0000313" key="3">
    <source>
        <dbReference type="EMBL" id="KAF9483395.1"/>
    </source>
</evidence>
<accession>A0A9P5ZAP9</accession>
<proteinExistence type="predicted"/>
<feature type="transmembrane region" description="Helical" evidence="2">
    <location>
        <begin position="69"/>
        <end position="89"/>
    </location>
</feature>
<dbReference type="OrthoDB" id="10517413at2759"/>
<name>A0A9P5ZAP9_9AGAR</name>
<feature type="compositionally biased region" description="Basic and acidic residues" evidence="1">
    <location>
        <begin position="200"/>
        <end position="210"/>
    </location>
</feature>
<keyword evidence="2" id="KW-0812">Transmembrane</keyword>
<protein>
    <submittedName>
        <fullName evidence="3">Uncharacterized protein</fullName>
    </submittedName>
</protein>
<evidence type="ECO:0000313" key="4">
    <source>
        <dbReference type="Proteomes" id="UP000807469"/>
    </source>
</evidence>
<dbReference type="AlphaFoldDB" id="A0A9P5ZAP9"/>
<gene>
    <name evidence="3" type="ORF">BDN70DRAFT_317239</name>
</gene>
<dbReference type="Proteomes" id="UP000807469">
    <property type="component" value="Unassembled WGS sequence"/>
</dbReference>
<keyword evidence="4" id="KW-1185">Reference proteome</keyword>
<keyword evidence="2" id="KW-0472">Membrane</keyword>
<feature type="region of interest" description="Disordered" evidence="1">
    <location>
        <begin position="181"/>
        <end position="210"/>
    </location>
</feature>
<feature type="transmembrane region" description="Helical" evidence="2">
    <location>
        <begin position="29"/>
        <end position="48"/>
    </location>
</feature>
<comment type="caution">
    <text evidence="3">The sequence shown here is derived from an EMBL/GenBank/DDBJ whole genome shotgun (WGS) entry which is preliminary data.</text>
</comment>
<keyword evidence="2" id="KW-1133">Transmembrane helix</keyword>
<evidence type="ECO:0000256" key="1">
    <source>
        <dbReference type="SAM" id="MobiDB-lite"/>
    </source>
</evidence>
<dbReference type="EMBL" id="MU155154">
    <property type="protein sequence ID" value="KAF9483395.1"/>
    <property type="molecule type" value="Genomic_DNA"/>
</dbReference>
<sequence>MLTMVIDFYHNVAAVRRHLRYVHRGYSSVVYVSAFILHQTFPGVFTFARKNAPVKPASQELAIDRAIRVLLGSGSLTLLVAAADLIVYMKFKGNGMHLMLNLPLCKFFSSNVMNCLNSRHGYKIRWSSEINPHTLHGTQDVRPGDVIEFASITIKTTASMRSDDDDDDDAASDFRVQSRFNDAKAANLHSAARPGESGDSEDKKPRWSEG</sequence>